<feature type="transmembrane region" description="Helical" evidence="1">
    <location>
        <begin position="33"/>
        <end position="51"/>
    </location>
</feature>
<keyword evidence="1" id="KW-0472">Membrane</keyword>
<feature type="transmembrane region" description="Helical" evidence="1">
    <location>
        <begin position="6"/>
        <end position="26"/>
    </location>
</feature>
<keyword evidence="3" id="KW-1185">Reference proteome</keyword>
<sequence>MVQVITQIWVLLLGGLGLGALLDIWAGHTTPTIFYLSVGGSLLSYIFILHLL</sequence>
<reference evidence="3" key="1">
    <citation type="journal article" date="2016" name="Nature">
        <title>The genome of the seagrass Zostera marina reveals angiosperm adaptation to the sea.</title>
        <authorList>
            <person name="Olsen J.L."/>
            <person name="Rouze P."/>
            <person name="Verhelst B."/>
            <person name="Lin Y.-C."/>
            <person name="Bayer T."/>
            <person name="Collen J."/>
            <person name="Dattolo E."/>
            <person name="De Paoli E."/>
            <person name="Dittami S."/>
            <person name="Maumus F."/>
            <person name="Michel G."/>
            <person name="Kersting A."/>
            <person name="Lauritano C."/>
            <person name="Lohaus R."/>
            <person name="Toepel M."/>
            <person name="Tonon T."/>
            <person name="Vanneste K."/>
            <person name="Amirebrahimi M."/>
            <person name="Brakel J."/>
            <person name="Bostroem C."/>
            <person name="Chovatia M."/>
            <person name="Grimwood J."/>
            <person name="Jenkins J.W."/>
            <person name="Jueterbock A."/>
            <person name="Mraz A."/>
            <person name="Stam W.T."/>
            <person name="Tice H."/>
            <person name="Bornberg-Bauer E."/>
            <person name="Green P.J."/>
            <person name="Pearson G.A."/>
            <person name="Procaccini G."/>
            <person name="Duarte C.M."/>
            <person name="Schmutz J."/>
            <person name="Reusch T.B.H."/>
            <person name="Van de Peer Y."/>
        </authorList>
    </citation>
    <scope>NUCLEOTIDE SEQUENCE [LARGE SCALE GENOMIC DNA]</scope>
    <source>
        <strain evidence="3">cv. Finnish</strain>
    </source>
</reference>
<comment type="caution">
    <text evidence="2">The sequence shown here is derived from an EMBL/GenBank/DDBJ whole genome shotgun (WGS) entry which is preliminary data.</text>
</comment>
<dbReference type="STRING" id="29655.A0A0K9PRB6"/>
<evidence type="ECO:0000313" key="3">
    <source>
        <dbReference type="Proteomes" id="UP000036987"/>
    </source>
</evidence>
<protein>
    <submittedName>
        <fullName evidence="2">Uncharacterized protein</fullName>
    </submittedName>
</protein>
<proteinExistence type="predicted"/>
<evidence type="ECO:0000313" key="2">
    <source>
        <dbReference type="EMBL" id="KMZ70775.1"/>
    </source>
</evidence>
<dbReference type="PANTHER" id="PTHR42723:SF1">
    <property type="entry name" value="CHLOROPHYLL SYNTHASE, CHLOROPLASTIC"/>
    <property type="match status" value="1"/>
</dbReference>
<accession>A0A0K9PRB6</accession>
<keyword evidence="1" id="KW-0812">Transmembrane</keyword>
<dbReference type="PANTHER" id="PTHR42723">
    <property type="entry name" value="CHLOROPHYLL SYNTHASE"/>
    <property type="match status" value="1"/>
</dbReference>
<evidence type="ECO:0000256" key="1">
    <source>
        <dbReference type="SAM" id="Phobius"/>
    </source>
</evidence>
<dbReference type="Proteomes" id="UP000036987">
    <property type="component" value="Unassembled WGS sequence"/>
</dbReference>
<keyword evidence="1" id="KW-1133">Transmembrane helix</keyword>
<dbReference type="InterPro" id="IPR050475">
    <property type="entry name" value="Prenyltransferase_related"/>
</dbReference>
<name>A0A0K9PRB6_ZOSMR</name>
<gene>
    <name evidence="2" type="ORF">ZOSMA_193G00060</name>
</gene>
<dbReference type="AlphaFoldDB" id="A0A0K9PRB6"/>
<organism evidence="2 3">
    <name type="scientific">Zostera marina</name>
    <name type="common">Eelgrass</name>
    <dbReference type="NCBI Taxonomy" id="29655"/>
    <lineage>
        <taxon>Eukaryota</taxon>
        <taxon>Viridiplantae</taxon>
        <taxon>Streptophyta</taxon>
        <taxon>Embryophyta</taxon>
        <taxon>Tracheophyta</taxon>
        <taxon>Spermatophyta</taxon>
        <taxon>Magnoliopsida</taxon>
        <taxon>Liliopsida</taxon>
        <taxon>Zosteraceae</taxon>
        <taxon>Zostera</taxon>
    </lineage>
</organism>
<dbReference type="EMBL" id="LFYR01000709">
    <property type="protein sequence ID" value="KMZ70775.1"/>
    <property type="molecule type" value="Genomic_DNA"/>
</dbReference>
<dbReference type="OrthoDB" id="434972at2759"/>